<accession>A0ABQ8Q781</accession>
<keyword evidence="1" id="KW-0472">Membrane</keyword>
<evidence type="ECO:0000256" key="1">
    <source>
        <dbReference type="SAM" id="Phobius"/>
    </source>
</evidence>
<protein>
    <submittedName>
        <fullName evidence="2">Uncharacterized protein</fullName>
    </submittedName>
</protein>
<comment type="caution">
    <text evidence="2">The sequence shown here is derived from an EMBL/GenBank/DDBJ whole genome shotgun (WGS) entry which is preliminary data.</text>
</comment>
<organism evidence="2 3">
    <name type="scientific">Lentinula boryana</name>
    <dbReference type="NCBI Taxonomy" id="40481"/>
    <lineage>
        <taxon>Eukaryota</taxon>
        <taxon>Fungi</taxon>
        <taxon>Dikarya</taxon>
        <taxon>Basidiomycota</taxon>
        <taxon>Agaricomycotina</taxon>
        <taxon>Agaricomycetes</taxon>
        <taxon>Agaricomycetidae</taxon>
        <taxon>Agaricales</taxon>
        <taxon>Marasmiineae</taxon>
        <taxon>Omphalotaceae</taxon>
        <taxon>Lentinula</taxon>
    </lineage>
</organism>
<gene>
    <name evidence="2" type="ORF">F5050DRAFT_1838139</name>
</gene>
<dbReference type="EMBL" id="MU790707">
    <property type="protein sequence ID" value="KAJ3994361.1"/>
    <property type="molecule type" value="Genomic_DNA"/>
</dbReference>
<evidence type="ECO:0000313" key="2">
    <source>
        <dbReference type="EMBL" id="KAJ3994361.1"/>
    </source>
</evidence>
<keyword evidence="1" id="KW-0812">Transmembrane</keyword>
<dbReference type="Proteomes" id="UP001163828">
    <property type="component" value="Unassembled WGS sequence"/>
</dbReference>
<sequence length="294" mass="33291">MNEVYPTSSARYSKSSKLFTFYIQLDGYIAISAVEMFIGSMMTIQGLLVILEYATRMTDRGRHNVRTGTPFFTAAETPVRRYLFTPGNRKLKDNSHKKIDFDLVKKSVSKTRVAVPIVPFAHSPLHDLESVWWIIMTMHELFHGRLDVNDREVFLRDFNRLPDAQSYLSPSFGPALEILTELAEVLTTAYINLEKKYPAGIDTQYFMVHNDFLDPLLSEEYMDSLGDITLVQVTENGQLLVNTCVSILNLYMLSSIISYPLGHPCRRAWMGTNVVVAAVDLHGSSHPRNTALSS</sequence>
<reference evidence="2" key="1">
    <citation type="submission" date="2022-08" db="EMBL/GenBank/DDBJ databases">
        <authorList>
            <consortium name="DOE Joint Genome Institute"/>
            <person name="Min B."/>
            <person name="Riley R."/>
            <person name="Sierra-Patev S."/>
            <person name="Naranjo-Ortiz M."/>
            <person name="Looney B."/>
            <person name="Konkel Z."/>
            <person name="Slot J.C."/>
            <person name="Sakamoto Y."/>
            <person name="Steenwyk J.L."/>
            <person name="Rokas A."/>
            <person name="Carro J."/>
            <person name="Camarero S."/>
            <person name="Ferreira P."/>
            <person name="Molpeceres G."/>
            <person name="Ruiz-Duenas F.J."/>
            <person name="Serrano A."/>
            <person name="Henrissat B."/>
            <person name="Drula E."/>
            <person name="Hughes K.W."/>
            <person name="Mata J.L."/>
            <person name="Ishikawa N.K."/>
            <person name="Vargas-Isla R."/>
            <person name="Ushijima S."/>
            <person name="Smith C.A."/>
            <person name="Ahrendt S."/>
            <person name="Andreopoulos W."/>
            <person name="He G."/>
            <person name="Labutti K."/>
            <person name="Lipzen A."/>
            <person name="Ng V."/>
            <person name="Sandor L."/>
            <person name="Barry K."/>
            <person name="Martinez A.T."/>
            <person name="Xiao Y."/>
            <person name="Gibbons J.G."/>
            <person name="Terashima K."/>
            <person name="Hibbett D.S."/>
            <person name="Grigoriev I.V."/>
        </authorList>
    </citation>
    <scope>NUCLEOTIDE SEQUENCE</scope>
    <source>
        <strain evidence="2">TFB10827</strain>
    </source>
</reference>
<name>A0ABQ8Q781_9AGAR</name>
<keyword evidence="3" id="KW-1185">Reference proteome</keyword>
<keyword evidence="1" id="KW-1133">Transmembrane helix</keyword>
<feature type="transmembrane region" description="Helical" evidence="1">
    <location>
        <begin position="28"/>
        <end position="51"/>
    </location>
</feature>
<evidence type="ECO:0000313" key="3">
    <source>
        <dbReference type="Proteomes" id="UP001163828"/>
    </source>
</evidence>
<proteinExistence type="predicted"/>